<name>A0A8S5RMD1_9VIRU</name>
<sequence length="43" mass="4797">MYASGKLTESRSGLRFDSGRSALIHLELSCLYTGGLCLRWIYA</sequence>
<evidence type="ECO:0000313" key="1">
    <source>
        <dbReference type="EMBL" id="DAE32528.1"/>
    </source>
</evidence>
<proteinExistence type="predicted"/>
<organism evidence="1">
    <name type="scientific">virus sp. ctEfN2</name>
    <dbReference type="NCBI Taxonomy" id="2825810"/>
    <lineage>
        <taxon>Viruses</taxon>
    </lineage>
</organism>
<protein>
    <submittedName>
        <fullName evidence="1">Uncharacterized protein</fullName>
    </submittedName>
</protein>
<dbReference type="EMBL" id="BK059123">
    <property type="protein sequence ID" value="DAE32528.1"/>
    <property type="molecule type" value="Genomic_DNA"/>
</dbReference>
<reference evidence="1" key="1">
    <citation type="journal article" date="2021" name="Proc. Natl. Acad. Sci. U.S.A.">
        <title>A Catalog of Tens of Thousands of Viruses from Human Metagenomes Reveals Hidden Associations with Chronic Diseases.</title>
        <authorList>
            <person name="Tisza M.J."/>
            <person name="Buck C.B."/>
        </authorList>
    </citation>
    <scope>NUCLEOTIDE SEQUENCE</scope>
    <source>
        <strain evidence="1">CtEfN2</strain>
    </source>
</reference>
<accession>A0A8S5RMD1</accession>